<accession>A0A6P1VWD8</accession>
<protein>
    <submittedName>
        <fullName evidence="1">Uncharacterized protein</fullName>
    </submittedName>
</protein>
<evidence type="ECO:0000313" key="2">
    <source>
        <dbReference type="Proteomes" id="UP000464577"/>
    </source>
</evidence>
<organism evidence="1 2">
    <name type="scientific">Spirosoma endbachense</name>
    <dbReference type="NCBI Taxonomy" id="2666025"/>
    <lineage>
        <taxon>Bacteria</taxon>
        <taxon>Pseudomonadati</taxon>
        <taxon>Bacteroidota</taxon>
        <taxon>Cytophagia</taxon>
        <taxon>Cytophagales</taxon>
        <taxon>Cytophagaceae</taxon>
        <taxon>Spirosoma</taxon>
    </lineage>
</organism>
<dbReference type="Proteomes" id="UP000464577">
    <property type="component" value="Chromosome"/>
</dbReference>
<dbReference type="AlphaFoldDB" id="A0A6P1VWD8"/>
<proteinExistence type="predicted"/>
<dbReference type="Gene3D" id="3.90.1720.10">
    <property type="entry name" value="endopeptidase domain like (from Nostoc punctiforme)"/>
    <property type="match status" value="1"/>
</dbReference>
<gene>
    <name evidence="1" type="ORF">GJR95_14195</name>
</gene>
<dbReference type="EMBL" id="CP045997">
    <property type="protein sequence ID" value="QHV96087.1"/>
    <property type="molecule type" value="Genomic_DNA"/>
</dbReference>
<name>A0A6P1VWD8_9BACT</name>
<reference evidence="1 2" key="1">
    <citation type="submission" date="2019-11" db="EMBL/GenBank/DDBJ databases">
        <title>Spirosoma endbachense sp. nov., isolated from a natural salt meadow.</title>
        <authorList>
            <person name="Rojas J."/>
            <person name="Ambika Manirajan B."/>
            <person name="Ratering S."/>
            <person name="Suarez C."/>
            <person name="Geissler-Plaum R."/>
            <person name="Schnell S."/>
        </authorList>
    </citation>
    <scope>NUCLEOTIDE SEQUENCE [LARGE SCALE GENOMIC DNA]</scope>
    <source>
        <strain evidence="1 2">I-24</strain>
    </source>
</reference>
<sequence>MADSRTTDKETGMVTANEVLMKAYKSRFNEALPPNSENCSGFLKSLGQEMGFYVPNLRADGILAYLEMMTVNNNYVSLWQKLGVGKEGLSKAISYAQQGRLIIAATNSIDYGQSEGHVAVVLSKRIGPHNAPLIFGGSTIAGPRSPGTKTIRMVWNMRKLHVIHFFMHRTIYLGIYE</sequence>
<keyword evidence="2" id="KW-1185">Reference proteome</keyword>
<dbReference type="KEGG" id="senf:GJR95_14195"/>
<evidence type="ECO:0000313" key="1">
    <source>
        <dbReference type="EMBL" id="QHV96087.1"/>
    </source>
</evidence>
<dbReference type="RefSeq" id="WP_162386496.1">
    <property type="nucleotide sequence ID" value="NZ_CP045997.1"/>
</dbReference>